<dbReference type="InterPro" id="IPR014067">
    <property type="entry name" value="AioB/IdrB_ssu"/>
</dbReference>
<evidence type="ECO:0000259" key="6">
    <source>
        <dbReference type="PROSITE" id="PS51296"/>
    </source>
</evidence>
<gene>
    <name evidence="7" type="primary">aioB</name>
</gene>
<reference evidence="7" key="1">
    <citation type="journal article" date="2010" name="BMC Microbiol.">
        <title>Microbial oxidation of arsenite in a subarctic environment: diversity of arsenite oxidase genes and identification of a psychrotolerant arsenite oxidiser.</title>
        <authorList>
            <person name="Osborne T.H."/>
            <person name="Jamieson H.E."/>
            <person name="Hudson-Edwards K.A."/>
            <person name="Nordstrom D.K."/>
            <person name="Walker S.R."/>
            <person name="Ward S.A."/>
            <person name="Santini J.M."/>
        </authorList>
    </citation>
    <scope>NUCLEOTIDE SEQUENCE</scope>
    <source>
        <strain evidence="7">GM1</strain>
    </source>
</reference>
<feature type="domain" description="Rieske" evidence="6">
    <location>
        <begin position="66"/>
        <end position="162"/>
    </location>
</feature>
<dbReference type="SUPFAM" id="SSF50022">
    <property type="entry name" value="ISP domain"/>
    <property type="match status" value="1"/>
</dbReference>
<protein>
    <submittedName>
        <fullName evidence="7">Arsenite oxidase Rieske-containing subunit</fullName>
    </submittedName>
</protein>
<dbReference type="NCBIfam" id="TIGR02694">
    <property type="entry name" value="arsenite_ox_S"/>
    <property type="match status" value="1"/>
</dbReference>
<evidence type="ECO:0000256" key="4">
    <source>
        <dbReference type="ARBA" id="ARBA00023014"/>
    </source>
</evidence>
<accession>L0LG61</accession>
<dbReference type="AlphaFoldDB" id="L0LG61"/>
<dbReference type="Gene3D" id="2.102.10.10">
    <property type="entry name" value="Rieske [2Fe-2S] iron-sulphur domain"/>
    <property type="match status" value="1"/>
</dbReference>
<keyword evidence="2" id="KW-0479">Metal-binding</keyword>
<dbReference type="PANTHER" id="PTHR10134">
    <property type="entry name" value="CYTOCHROME B-C1 COMPLEX SUBUNIT RIESKE, MITOCHONDRIAL"/>
    <property type="match status" value="1"/>
</dbReference>
<dbReference type="PROSITE" id="PS51296">
    <property type="entry name" value="RIESKE"/>
    <property type="match status" value="1"/>
</dbReference>
<dbReference type="GO" id="GO:0051537">
    <property type="term" value="F:2 iron, 2 sulfur cluster binding"/>
    <property type="evidence" value="ECO:0007669"/>
    <property type="project" value="UniProtKB-KW"/>
</dbReference>
<evidence type="ECO:0000256" key="2">
    <source>
        <dbReference type="ARBA" id="ARBA00022723"/>
    </source>
</evidence>
<dbReference type="InterPro" id="IPR006311">
    <property type="entry name" value="TAT_signal"/>
</dbReference>
<evidence type="ECO:0000256" key="3">
    <source>
        <dbReference type="ARBA" id="ARBA00023004"/>
    </source>
</evidence>
<keyword evidence="1" id="KW-0001">2Fe-2S</keyword>
<evidence type="ECO:0000313" key="7">
    <source>
        <dbReference type="EMBL" id="AGB68884.1"/>
    </source>
</evidence>
<keyword evidence="3" id="KW-0408">Iron</keyword>
<dbReference type="Pfam" id="PF00355">
    <property type="entry name" value="Rieske"/>
    <property type="match status" value="1"/>
</dbReference>
<sequence length="179" mass="18561">MEDAKFSFNRRFFLKSSGSAAAVLGSVVIPIKNADAATAAKASTAGATTLAYPKKGVGKASGMPVNQAVSFSYPDASSPCYALRMGNAVPGGIGPNQDIVAYSSLCTHMGCPVAYDGGTKTFKCGCHFSVFDPEMGGQMVCGQATENLPKIRLEYDAKTDSVNAVGIDGLIYGRQANIL</sequence>
<name>L0LG61_9BURK</name>
<keyword evidence="5" id="KW-1015">Disulfide bond</keyword>
<dbReference type="InterPro" id="IPR017941">
    <property type="entry name" value="Rieske_2Fe-2S"/>
</dbReference>
<evidence type="ECO:0000256" key="5">
    <source>
        <dbReference type="ARBA" id="ARBA00023157"/>
    </source>
</evidence>
<dbReference type="InterPro" id="IPR014349">
    <property type="entry name" value="Rieske_Fe-S_prot"/>
</dbReference>
<dbReference type="PROSITE" id="PS51318">
    <property type="entry name" value="TAT"/>
    <property type="match status" value="1"/>
</dbReference>
<organism evidence="7">
    <name type="scientific">Polaromonas sp. GM1</name>
    <dbReference type="NCBI Taxonomy" id="480424"/>
    <lineage>
        <taxon>Bacteria</taxon>
        <taxon>Pseudomonadati</taxon>
        <taxon>Pseudomonadota</taxon>
        <taxon>Betaproteobacteria</taxon>
        <taxon>Burkholderiales</taxon>
        <taxon>Comamonadaceae</taxon>
        <taxon>Polaromonas</taxon>
    </lineage>
</organism>
<reference evidence="7" key="2">
    <citation type="journal article" date="2012" name="Metallomics">
        <title>Cold-adapted arsenite oxidase from a psychrotolerant Polaromonas species.</title>
        <authorList>
            <person name="Osborne T.H."/>
            <person name="Heath M.D."/>
            <person name="Martin A.C."/>
            <person name="Pankowski J.A."/>
            <person name="Hudson-Edwards K.A."/>
            <person name="Santini J.M."/>
        </authorList>
    </citation>
    <scope>NUCLEOTIDE SEQUENCE</scope>
    <source>
        <strain evidence="7">GM1</strain>
    </source>
</reference>
<dbReference type="InterPro" id="IPR036922">
    <property type="entry name" value="Rieske_2Fe-2S_sf"/>
</dbReference>
<keyword evidence="4" id="KW-0411">Iron-sulfur</keyword>
<dbReference type="EMBL" id="EU106602">
    <property type="protein sequence ID" value="AGB68884.1"/>
    <property type="molecule type" value="Genomic_DNA"/>
</dbReference>
<evidence type="ECO:0000256" key="1">
    <source>
        <dbReference type="ARBA" id="ARBA00022714"/>
    </source>
</evidence>
<dbReference type="GO" id="GO:0046872">
    <property type="term" value="F:metal ion binding"/>
    <property type="evidence" value="ECO:0007669"/>
    <property type="project" value="UniProtKB-KW"/>
</dbReference>
<proteinExistence type="predicted"/>